<dbReference type="InterPro" id="IPR036291">
    <property type="entry name" value="NAD(P)-bd_dom_sf"/>
</dbReference>
<dbReference type="PRINTS" id="PR00080">
    <property type="entry name" value="SDRFAMILY"/>
</dbReference>
<evidence type="ECO:0000256" key="1">
    <source>
        <dbReference type="ARBA" id="ARBA00006484"/>
    </source>
</evidence>
<keyword evidence="5" id="KW-1185">Reference proteome</keyword>
<evidence type="ECO:0000259" key="3">
    <source>
        <dbReference type="SMART" id="SM00822"/>
    </source>
</evidence>
<dbReference type="Pfam" id="PF13561">
    <property type="entry name" value="adh_short_C2"/>
    <property type="match status" value="1"/>
</dbReference>
<proteinExistence type="inferred from homology"/>
<dbReference type="Proteomes" id="UP000019249">
    <property type="component" value="Unassembled WGS sequence"/>
</dbReference>
<name>A0ABN0RIF9_9LIST</name>
<dbReference type="Gene3D" id="3.40.50.720">
    <property type="entry name" value="NAD(P)-binding Rossmann-like Domain"/>
    <property type="match status" value="1"/>
</dbReference>
<dbReference type="PANTHER" id="PTHR42760">
    <property type="entry name" value="SHORT-CHAIN DEHYDROGENASES/REDUCTASES FAMILY MEMBER"/>
    <property type="match status" value="1"/>
</dbReference>
<evidence type="ECO:0000313" key="5">
    <source>
        <dbReference type="Proteomes" id="UP000019249"/>
    </source>
</evidence>
<protein>
    <submittedName>
        <fullName evidence="4">3-oxoacyl-(Acyl-carrier-protein) reductase</fullName>
    </submittedName>
</protein>
<dbReference type="PRINTS" id="PR00081">
    <property type="entry name" value="GDHRDH"/>
</dbReference>
<feature type="domain" description="Ketoreductase" evidence="3">
    <location>
        <begin position="7"/>
        <end position="178"/>
    </location>
</feature>
<reference evidence="4 5" key="1">
    <citation type="journal article" date="2014" name="Int. J. Syst. Evol. Microbiol.">
        <title>Listeria floridensis sp. nov., Listeria aquatica sp. nov., Listeria cornellensis sp. nov., Listeria riparia sp. nov. and Listeria grandensis sp. nov., from agricultural and natural environments.</title>
        <authorList>
            <person name="den Bakker H.C."/>
            <person name="Warchocki S."/>
            <person name="Wright E.M."/>
            <person name="Allred A.F."/>
            <person name="Ahlstrom C."/>
            <person name="Manuel C.S."/>
            <person name="Stasiewicz M.J."/>
            <person name="Burrell A."/>
            <person name="Roof S."/>
            <person name="Strawn L."/>
            <person name="Fortes E.D."/>
            <person name="Nightingale K.K."/>
            <person name="Kephart D."/>
            <person name="Wiedmann M."/>
        </authorList>
    </citation>
    <scope>NUCLEOTIDE SEQUENCE [LARGE SCALE GENOMIC DNA]</scope>
    <source>
        <strain evidence="4 5">FSL S10-1187</strain>
    </source>
</reference>
<evidence type="ECO:0000313" key="4">
    <source>
        <dbReference type="EMBL" id="EUJ33718.1"/>
    </source>
</evidence>
<dbReference type="EMBL" id="AODF01000001">
    <property type="protein sequence ID" value="EUJ33718.1"/>
    <property type="molecule type" value="Genomic_DNA"/>
</dbReference>
<dbReference type="InterPro" id="IPR002347">
    <property type="entry name" value="SDR_fam"/>
</dbReference>
<dbReference type="SMART" id="SM00822">
    <property type="entry name" value="PKS_KR"/>
    <property type="match status" value="1"/>
</dbReference>
<dbReference type="RefSeq" id="WP_036095608.1">
    <property type="nucleotide sequence ID" value="NZ_AODF01000001.1"/>
</dbReference>
<sequence>MGRFDGKVAVITGGANGIGYEIAKLLLAQGAKQVYSLDITTGAELDGFKQLHVDITNRDEVRSAAEQMNAESGRIDILINNAGITKDRLMTKLEEADWEQVMKVNLSGAFHVTQAILPAMIEQNSGSIINISSVVGVYGNIGQSNYAATKAGLIGLTYTWAKEFTRKGAAIRTNAVAPGYVNTEMIQSVPEHILDDLKAKNPLKRLAEPIEIANAVAFLASDESSYVNGHVLSVDGGMRI</sequence>
<dbReference type="SUPFAM" id="SSF51735">
    <property type="entry name" value="NAD(P)-binding Rossmann-fold domains"/>
    <property type="match status" value="1"/>
</dbReference>
<evidence type="ECO:0000256" key="2">
    <source>
        <dbReference type="ARBA" id="ARBA00023002"/>
    </source>
</evidence>
<comment type="similarity">
    <text evidence="1">Belongs to the short-chain dehydrogenases/reductases (SDR) family.</text>
</comment>
<dbReference type="InterPro" id="IPR020904">
    <property type="entry name" value="Sc_DH/Rdtase_CS"/>
</dbReference>
<dbReference type="PANTHER" id="PTHR42760:SF133">
    <property type="entry name" value="3-OXOACYL-[ACYL-CARRIER-PROTEIN] REDUCTASE"/>
    <property type="match status" value="1"/>
</dbReference>
<accession>A0ABN0RIF9</accession>
<gene>
    <name evidence="4" type="ORF">MFLO_00700</name>
</gene>
<comment type="caution">
    <text evidence="4">The sequence shown here is derived from an EMBL/GenBank/DDBJ whole genome shotgun (WGS) entry which is preliminary data.</text>
</comment>
<organism evidence="4 5">
    <name type="scientific">Listeria floridensis FSL S10-1187</name>
    <dbReference type="NCBI Taxonomy" id="1265817"/>
    <lineage>
        <taxon>Bacteria</taxon>
        <taxon>Bacillati</taxon>
        <taxon>Bacillota</taxon>
        <taxon>Bacilli</taxon>
        <taxon>Bacillales</taxon>
        <taxon>Listeriaceae</taxon>
        <taxon>Listeria</taxon>
    </lineage>
</organism>
<dbReference type="PROSITE" id="PS00061">
    <property type="entry name" value="ADH_SHORT"/>
    <property type="match status" value="1"/>
</dbReference>
<dbReference type="InterPro" id="IPR057326">
    <property type="entry name" value="KR_dom"/>
</dbReference>
<dbReference type="NCBIfam" id="NF009466">
    <property type="entry name" value="PRK12826.1-2"/>
    <property type="match status" value="1"/>
</dbReference>
<keyword evidence="2" id="KW-0560">Oxidoreductase</keyword>